<evidence type="ECO:0000259" key="3">
    <source>
        <dbReference type="Pfam" id="PF01551"/>
    </source>
</evidence>
<sequence>MPVIGVAEVLVKPTFKGTQAEVSKVMDGVGVSAGRSAGANVSKGFSEATAKLKAEVSQLNQVISKSQAQITSAQSKIVASTEAETKALGAVRVAELKLQEVRDSGKAKASQIAAAEERLAEARRKAAKSTGDRQTAERDLAKATADLESAQGKAATASGELEKKLKNVGDASDATEKKTSRLGDAMGKAFKWGAVAAGTAAVAGLGVALTKGFGRLQSIEDAKAKLTGLGHSAETVQGIMNDAMASVKGTAFGLDEAASVAAGAVAAGVKPGKDLERTLRLTGDAATIAGVGMGEMGAIFNKVASSNKIQGDVIAQLNDAGIPIVQLLGKELGTTAEETLNLASEGKINFETFQKAMESGLGGAALKSGETLRGAFKNTIASLGRIGASLLSGVYPRIREFFAGAIEWLKPLEEGAKVAGAAIGVFLDKALTGVQGLYDLIVKGDFTGKLAAAFGWEEDSPFVDFLLRARDGAIGLYDLLVKGDYTGMLRRAFGWEEDSRFVDFLLTVRDTVMKIPDALKRVIDVGGDVAKFLWDMRTPITVISGLIVLALIPHWVTLGIEALKSAAQQKLAWVMAQGAAVKSTYVQLWGLGVIVAGWVLAGTQATIQAVKIAAGWLIAMGPVGWIIGIIAAVVAAFVWAYNNVGWFKDGVDAAMRWIGEVVTNVFNWVQDVIRGVVDWFTGTVVPAWDAAIQAIGGFFTWLWTGVIKPAFDGIAAVITWVYESVIKPVFDGITAAVNVVGAIFNWLWLNVLKPVFDSASVIIGGFYLFFRGVFQVIVSIIQNIVVPLFQYFWDRMVEAFAGIGATISDWWNAAVAIFNTVVTFVHDVFAAAFTWLYENVVKPVFDGISSVITWVWNNVLKPTFDSWVWFFTKVIPDALNWLYLNAVKPVFDAIGNAVNWVWLNLLKPIFDTWVNIFMVVIPNALNWLYTNGIKPVFDSIGGAIKTVWDTVIKPVFDFLTKAINEEIPKAFETGVAAVKKAWDTIQDIAKAPVRFVVNTVINDGLIGAFNTVAGALPGVDKLPKVALPSGFARGGVLPGMSSWRDGDDQLVPMRRGEGVYVSEVMRDPIERARLFAMNKAAVMGKSLDRVRAMFGAGLAKGGLVRPIGSATVSQPFSGSHNGIDFAAPTGSPVVAAGPGRVSSAGWSSYGGGNEIHIDHPNGLQTWYAHLSSFAVKMGQMLTAGTKIGEVGSTGNSTGPHLHYMVLDGGWPNYRNPAEYLNGGGASGSGGGWSFDPIAPIIDGLVSLFKLTFPAGGMMADMAIGVGKKALTTASDFLTGKAGKRPEGGKDNMGSTGLPYKYDNGGVLNPGLTQIVNASRKPEAIYNYEQNRALQTLAARGAAVGDRPGLTIEQLIVRDADEAVRKFENSLSDMQAVHQ</sequence>
<evidence type="ECO:0000313" key="6">
    <source>
        <dbReference type="Proteomes" id="UP001244563"/>
    </source>
</evidence>
<dbReference type="Pfam" id="PF20155">
    <property type="entry name" value="TMP_3"/>
    <property type="match status" value="1"/>
</dbReference>
<dbReference type="Proteomes" id="UP001244563">
    <property type="component" value="Unassembled WGS sequence"/>
</dbReference>
<feature type="transmembrane region" description="Helical" evidence="2">
    <location>
        <begin position="698"/>
        <end position="722"/>
    </location>
</feature>
<protein>
    <submittedName>
        <fullName evidence="5">Tape measure domain-containing protein</fullName>
    </submittedName>
</protein>
<dbReference type="InterPro" id="IPR011055">
    <property type="entry name" value="Dup_hybrid_motif"/>
</dbReference>
<dbReference type="CDD" id="cd12797">
    <property type="entry name" value="M23_peptidase"/>
    <property type="match status" value="1"/>
</dbReference>
<dbReference type="InterPro" id="IPR050570">
    <property type="entry name" value="Cell_wall_metabolism_enzyme"/>
</dbReference>
<keyword evidence="6" id="KW-1185">Reference proteome</keyword>
<feature type="transmembrane region" description="Helical" evidence="2">
    <location>
        <begin position="729"/>
        <end position="748"/>
    </location>
</feature>
<evidence type="ECO:0000256" key="2">
    <source>
        <dbReference type="SAM" id="Phobius"/>
    </source>
</evidence>
<evidence type="ECO:0000313" key="5">
    <source>
        <dbReference type="EMBL" id="MDQ0102357.1"/>
    </source>
</evidence>
<dbReference type="EMBL" id="JAUSSW010000004">
    <property type="protein sequence ID" value="MDQ0102357.1"/>
    <property type="molecule type" value="Genomic_DNA"/>
</dbReference>
<dbReference type="InterPro" id="IPR013491">
    <property type="entry name" value="Tape_meas_N"/>
</dbReference>
<feature type="coiled-coil region" evidence="1">
    <location>
        <begin position="105"/>
        <end position="153"/>
    </location>
</feature>
<reference evidence="5 6" key="1">
    <citation type="submission" date="2023-07" db="EMBL/GenBank/DDBJ databases">
        <title>Sorghum-associated microbial communities from plants grown in Nebraska, USA.</title>
        <authorList>
            <person name="Schachtman D."/>
        </authorList>
    </citation>
    <scope>NUCLEOTIDE SEQUENCE [LARGE SCALE GENOMIC DNA]</scope>
    <source>
        <strain evidence="5 6">CC523</strain>
    </source>
</reference>
<dbReference type="PANTHER" id="PTHR21666">
    <property type="entry name" value="PEPTIDASE-RELATED"/>
    <property type="match status" value="1"/>
</dbReference>
<dbReference type="NCBIfam" id="TIGR02675">
    <property type="entry name" value="tape_meas_nterm"/>
    <property type="match status" value="1"/>
</dbReference>
<accession>A0ABT9TPD9</accession>
<dbReference type="PANTHER" id="PTHR21666:SF270">
    <property type="entry name" value="MUREIN HYDROLASE ACTIVATOR ENVC"/>
    <property type="match status" value="1"/>
</dbReference>
<keyword evidence="2" id="KW-1133">Transmembrane helix</keyword>
<dbReference type="InterPro" id="IPR016047">
    <property type="entry name" value="M23ase_b-sheet_dom"/>
</dbReference>
<gene>
    <name evidence="5" type="ORF">J2T10_002003</name>
</gene>
<comment type="caution">
    <text evidence="5">The sequence shown here is derived from an EMBL/GenBank/DDBJ whole genome shotgun (WGS) entry which is preliminary data.</text>
</comment>
<dbReference type="Gene3D" id="2.70.70.10">
    <property type="entry name" value="Glucose Permease (Domain IIA)"/>
    <property type="match status" value="1"/>
</dbReference>
<proteinExistence type="predicted"/>
<evidence type="ECO:0000259" key="4">
    <source>
        <dbReference type="Pfam" id="PF20155"/>
    </source>
</evidence>
<organism evidence="5 6">
    <name type="scientific">Paenarthrobacter nicotinovorans</name>
    <name type="common">Arthrobacter nicotinovorans</name>
    <dbReference type="NCBI Taxonomy" id="29320"/>
    <lineage>
        <taxon>Bacteria</taxon>
        <taxon>Bacillati</taxon>
        <taxon>Actinomycetota</taxon>
        <taxon>Actinomycetes</taxon>
        <taxon>Micrococcales</taxon>
        <taxon>Micrococcaceae</taxon>
        <taxon>Paenarthrobacter</taxon>
    </lineage>
</organism>
<feature type="domain" description="Tape measure protein N-terminal" evidence="4">
    <location>
        <begin position="216"/>
        <end position="380"/>
    </location>
</feature>
<feature type="transmembrane region" description="Helical" evidence="2">
    <location>
        <begin position="613"/>
        <end position="641"/>
    </location>
</feature>
<name>A0ABT9TPD9_PAENI</name>
<feature type="domain" description="M23ase beta-sheet core" evidence="3">
    <location>
        <begin position="1119"/>
        <end position="1209"/>
    </location>
</feature>
<keyword evidence="1" id="KW-0175">Coiled coil</keyword>
<dbReference type="RefSeq" id="WP_306878020.1">
    <property type="nucleotide sequence ID" value="NZ_JAUSSW010000004.1"/>
</dbReference>
<dbReference type="SUPFAM" id="SSF51261">
    <property type="entry name" value="Duplicated hybrid motif"/>
    <property type="match status" value="1"/>
</dbReference>
<keyword evidence="2" id="KW-0472">Membrane</keyword>
<keyword evidence="2" id="KW-0812">Transmembrane</keyword>
<feature type="transmembrane region" description="Helical" evidence="2">
    <location>
        <begin position="540"/>
        <end position="563"/>
    </location>
</feature>
<feature type="transmembrane region" description="Helical" evidence="2">
    <location>
        <begin position="583"/>
        <end position="601"/>
    </location>
</feature>
<feature type="transmembrane region" description="Helical" evidence="2">
    <location>
        <begin position="768"/>
        <end position="789"/>
    </location>
</feature>
<dbReference type="Pfam" id="PF01551">
    <property type="entry name" value="Peptidase_M23"/>
    <property type="match status" value="1"/>
</dbReference>
<evidence type="ECO:0000256" key="1">
    <source>
        <dbReference type="SAM" id="Coils"/>
    </source>
</evidence>